<dbReference type="KEGG" id="atr:18434258"/>
<sequence length="205" mass="22525">MEASKSQLNPYATAYIPLSQRQPQLTHNKTISEKSTENFGILTEKIITGTMKPVDGASQYQLPDDISLDFHIPEEDELFDPDDFLPPGHEYESFRMKGGMDKSQGFERDSQWLEVLLARFPGFSEECLIDVYSANSGHMPSTIDMLSQLELEADFPPHLPTELAISGTSVAQYATVDAAPSRWSIGGEGSSSTGSHFAPNVAHGL</sequence>
<dbReference type="Gramene" id="ERN06070">
    <property type="protein sequence ID" value="ERN06070"/>
    <property type="gene ID" value="AMTR_s00142p00096290"/>
</dbReference>
<dbReference type="OMA" id="PGHEYES"/>
<dbReference type="InterPro" id="IPR038981">
    <property type="entry name" value="CID5/CID6"/>
</dbReference>
<gene>
    <name evidence="2" type="ORF">AMTR_s00142p00096290</name>
</gene>
<evidence type="ECO:0000313" key="2">
    <source>
        <dbReference type="EMBL" id="ERN06070.1"/>
    </source>
</evidence>
<keyword evidence="3" id="KW-1185">Reference proteome</keyword>
<dbReference type="Proteomes" id="UP000017836">
    <property type="component" value="Unassembled WGS sequence"/>
</dbReference>
<dbReference type="AlphaFoldDB" id="W1PG54"/>
<protein>
    <recommendedName>
        <fullName evidence="4">CUE domain-containing protein</fullName>
    </recommendedName>
</protein>
<feature type="region of interest" description="Disordered" evidence="1">
    <location>
        <begin position="185"/>
        <end position="205"/>
    </location>
</feature>
<evidence type="ECO:0000313" key="3">
    <source>
        <dbReference type="Proteomes" id="UP000017836"/>
    </source>
</evidence>
<dbReference type="HOGENOM" id="CLU_123587_0_0_1"/>
<name>W1PG54_AMBTC</name>
<dbReference type="EMBL" id="KI393933">
    <property type="protein sequence ID" value="ERN06070.1"/>
    <property type="molecule type" value="Genomic_DNA"/>
</dbReference>
<evidence type="ECO:0008006" key="4">
    <source>
        <dbReference type="Google" id="ProtNLM"/>
    </source>
</evidence>
<reference evidence="3" key="1">
    <citation type="journal article" date="2013" name="Science">
        <title>The Amborella genome and the evolution of flowering plants.</title>
        <authorList>
            <consortium name="Amborella Genome Project"/>
        </authorList>
    </citation>
    <scope>NUCLEOTIDE SEQUENCE [LARGE SCALE GENOMIC DNA]</scope>
</reference>
<dbReference type="PANTHER" id="PTHR37252">
    <property type="entry name" value="POLYADENYLATE-BINDING PROTEIN-INTERACTING PROTEIN 6"/>
    <property type="match status" value="1"/>
</dbReference>
<dbReference type="STRING" id="13333.W1PG54"/>
<accession>W1PG54</accession>
<evidence type="ECO:0000256" key="1">
    <source>
        <dbReference type="SAM" id="MobiDB-lite"/>
    </source>
</evidence>
<dbReference type="PANTHER" id="PTHR37252:SF3">
    <property type="entry name" value="POLYADENYLATE-BINDING PROTEIN-INTERACTING PROTEIN 6"/>
    <property type="match status" value="1"/>
</dbReference>
<dbReference type="OrthoDB" id="769720at2759"/>
<proteinExistence type="predicted"/>
<organism evidence="2 3">
    <name type="scientific">Amborella trichopoda</name>
    <dbReference type="NCBI Taxonomy" id="13333"/>
    <lineage>
        <taxon>Eukaryota</taxon>
        <taxon>Viridiplantae</taxon>
        <taxon>Streptophyta</taxon>
        <taxon>Embryophyta</taxon>
        <taxon>Tracheophyta</taxon>
        <taxon>Spermatophyta</taxon>
        <taxon>Magnoliopsida</taxon>
        <taxon>Amborellales</taxon>
        <taxon>Amborellaceae</taxon>
        <taxon>Amborella</taxon>
    </lineage>
</organism>